<keyword evidence="3" id="KW-1185">Reference proteome</keyword>
<evidence type="ECO:0000256" key="1">
    <source>
        <dbReference type="SAM" id="Phobius"/>
    </source>
</evidence>
<organism evidence="2 3">
    <name type="scientific">Dryococelus australis</name>
    <dbReference type="NCBI Taxonomy" id="614101"/>
    <lineage>
        <taxon>Eukaryota</taxon>
        <taxon>Metazoa</taxon>
        <taxon>Ecdysozoa</taxon>
        <taxon>Arthropoda</taxon>
        <taxon>Hexapoda</taxon>
        <taxon>Insecta</taxon>
        <taxon>Pterygota</taxon>
        <taxon>Neoptera</taxon>
        <taxon>Polyneoptera</taxon>
        <taxon>Phasmatodea</taxon>
        <taxon>Verophasmatodea</taxon>
        <taxon>Anareolatae</taxon>
        <taxon>Phasmatidae</taxon>
        <taxon>Eurycanthinae</taxon>
        <taxon>Dryococelus</taxon>
    </lineage>
</organism>
<evidence type="ECO:0000313" key="3">
    <source>
        <dbReference type="Proteomes" id="UP001159363"/>
    </source>
</evidence>
<comment type="caution">
    <text evidence="2">The sequence shown here is derived from an EMBL/GenBank/DDBJ whole genome shotgun (WGS) entry which is preliminary data.</text>
</comment>
<gene>
    <name evidence="2" type="ORF">PR048_004038</name>
</gene>
<sequence length="412" mass="45550">MVRLLASPLAEQGSIPGGVVLGFSHVGILPDDAAARGVYARISRFLALSFRRCSILSSVLRYRLSTHFETRCSSKDCKVAQLSYWLKHILGSVQLFAHESLWFSVVSELQNRQWLGQMRKRHQQRVEFPPASHSGAAPYSSRFTLIGSEDLDFLSVWHHAEPYTEGKWCHSVDKHTEMKYLGGSFHVAVRTYYSDWSREGQGTCPNILLVIACRDRFPPRSAVGWRESLLGVDWRKVFRYVAAASDAILVACGAEVGVISGYFAPVILFPLCRGPFSHLSAALVVSGRTIYCMFVIGSLGAAVAQWLAHSPPTKASPLLDFRVWETSWTMRLAGGFSRGTPVSPTLVYQRRSILGYHCMSCLGTTGTYGSQLESPSLGGCCLALGSLPISIYIILAHLFPACVKQHVDQLKM</sequence>
<reference evidence="2 3" key="1">
    <citation type="submission" date="2023-02" db="EMBL/GenBank/DDBJ databases">
        <title>LHISI_Scaffold_Assembly.</title>
        <authorList>
            <person name="Stuart O.P."/>
            <person name="Cleave R."/>
            <person name="Magrath M.J.L."/>
            <person name="Mikheyev A.S."/>
        </authorList>
    </citation>
    <scope>NUCLEOTIDE SEQUENCE [LARGE SCALE GENOMIC DNA]</scope>
    <source>
        <strain evidence="2">Daus_M_001</strain>
        <tissue evidence="2">Leg muscle</tissue>
    </source>
</reference>
<keyword evidence="1" id="KW-1133">Transmembrane helix</keyword>
<name>A0ABQ9I4C4_9NEOP</name>
<evidence type="ECO:0000313" key="2">
    <source>
        <dbReference type="EMBL" id="KAJ8891510.1"/>
    </source>
</evidence>
<dbReference type="EMBL" id="JARBHB010000002">
    <property type="protein sequence ID" value="KAJ8891510.1"/>
    <property type="molecule type" value="Genomic_DNA"/>
</dbReference>
<dbReference type="Proteomes" id="UP001159363">
    <property type="component" value="Chromosome 2"/>
</dbReference>
<keyword evidence="1" id="KW-0472">Membrane</keyword>
<feature type="transmembrane region" description="Helical" evidence="1">
    <location>
        <begin position="247"/>
        <end position="269"/>
    </location>
</feature>
<feature type="transmembrane region" description="Helical" evidence="1">
    <location>
        <begin position="290"/>
        <end position="308"/>
    </location>
</feature>
<feature type="transmembrane region" description="Helical" evidence="1">
    <location>
        <begin position="376"/>
        <end position="403"/>
    </location>
</feature>
<keyword evidence="1" id="KW-0812">Transmembrane</keyword>
<accession>A0ABQ9I4C4</accession>
<proteinExistence type="predicted"/>
<protein>
    <submittedName>
        <fullName evidence="2">Uncharacterized protein</fullName>
    </submittedName>
</protein>